<name>A0A7X6KU87_9CELL</name>
<dbReference type="Proteomes" id="UP000581206">
    <property type="component" value="Unassembled WGS sequence"/>
</dbReference>
<dbReference type="RefSeq" id="WP_203767786.1">
    <property type="nucleotide sequence ID" value="NZ_BONL01000039.1"/>
</dbReference>
<comment type="caution">
    <text evidence="2">The sequence shown here is derived from an EMBL/GenBank/DDBJ whole genome shotgun (WGS) entry which is preliminary data.</text>
</comment>
<evidence type="ECO:0000256" key="1">
    <source>
        <dbReference type="SAM" id="Phobius"/>
    </source>
</evidence>
<accession>A0A7X6KU87</accession>
<keyword evidence="1" id="KW-1133">Transmembrane helix</keyword>
<keyword evidence="3" id="KW-1185">Reference proteome</keyword>
<keyword evidence="1" id="KW-0812">Transmembrane</keyword>
<gene>
    <name evidence="2" type="ORF">HGA03_07020</name>
</gene>
<organism evidence="2 3">
    <name type="scientific">Cellulomonas denverensis</name>
    <dbReference type="NCBI Taxonomy" id="264297"/>
    <lineage>
        <taxon>Bacteria</taxon>
        <taxon>Bacillati</taxon>
        <taxon>Actinomycetota</taxon>
        <taxon>Actinomycetes</taxon>
        <taxon>Micrococcales</taxon>
        <taxon>Cellulomonadaceae</taxon>
        <taxon>Cellulomonas</taxon>
    </lineage>
</organism>
<proteinExistence type="predicted"/>
<reference evidence="2 3" key="1">
    <citation type="submission" date="2020-04" db="EMBL/GenBank/DDBJ databases">
        <title>MicrobeNet Type strains.</title>
        <authorList>
            <person name="Nicholson A.C."/>
        </authorList>
    </citation>
    <scope>NUCLEOTIDE SEQUENCE [LARGE SCALE GENOMIC DNA]</scope>
    <source>
        <strain evidence="2 3">ATCC BAA-788</strain>
    </source>
</reference>
<dbReference type="EMBL" id="JAAXOX010000003">
    <property type="protein sequence ID" value="NKY22416.1"/>
    <property type="molecule type" value="Genomic_DNA"/>
</dbReference>
<dbReference type="AlphaFoldDB" id="A0A7X6KU87"/>
<keyword evidence="1" id="KW-0472">Membrane</keyword>
<sequence length="58" mass="5864">MKSGVTPGRVLLVVLVIAAVVLGGSTLASGTFSTTIGVVCVLAVIAGVVAWLAEKRRR</sequence>
<evidence type="ECO:0000313" key="2">
    <source>
        <dbReference type="EMBL" id="NKY22416.1"/>
    </source>
</evidence>
<protein>
    <submittedName>
        <fullName evidence="2">Uncharacterized protein</fullName>
    </submittedName>
</protein>
<evidence type="ECO:0000313" key="3">
    <source>
        <dbReference type="Proteomes" id="UP000581206"/>
    </source>
</evidence>
<feature type="transmembrane region" description="Helical" evidence="1">
    <location>
        <begin position="33"/>
        <end position="53"/>
    </location>
</feature>